<evidence type="ECO:0000259" key="1">
    <source>
        <dbReference type="Pfam" id="PF19912"/>
    </source>
</evidence>
<sequence>MRISQLYPVAVQTYIDGRNNGDDRMTECIVVGKCNTNIYYASDLIFPPILLGDDEVVQRAVLKMFCKRVCGSFENINVCINDSNNCIRVDQMGIYAWDVTKSINLNNRERFVVCAHTKDLINTCTIREFEAFECHTKPVLELTIANEMPESQHRFVNLVKEYWVDDIWKNTEWIDTSWFEDYYFFIENVSGNVVEFMLEISPDKNMVFQDTGPIALAAQETAYLQPMRVAQFLRLSYKNVAVSQSNQIRICFQGKKEKKRMAIS</sequence>
<gene>
    <name evidence="2" type="ORF">JYB65_00395</name>
</gene>
<dbReference type="EMBL" id="JAFJZZ010000001">
    <property type="protein sequence ID" value="MBN7771820.1"/>
    <property type="molecule type" value="Genomic_DNA"/>
</dbReference>
<dbReference type="Pfam" id="PF19912">
    <property type="entry name" value="DUF6385"/>
    <property type="match status" value="1"/>
</dbReference>
<evidence type="ECO:0000313" key="3">
    <source>
        <dbReference type="Proteomes" id="UP000664545"/>
    </source>
</evidence>
<name>A0A939IFS4_CLOAM</name>
<organism evidence="2 3">
    <name type="scientific">Clostridium aminobutyricum</name>
    <dbReference type="NCBI Taxonomy" id="33953"/>
    <lineage>
        <taxon>Bacteria</taxon>
        <taxon>Bacillati</taxon>
        <taxon>Bacillota</taxon>
        <taxon>Clostridia</taxon>
        <taxon>Eubacteriales</taxon>
        <taxon>Clostridiaceae</taxon>
        <taxon>Clostridium</taxon>
    </lineage>
</organism>
<keyword evidence="3" id="KW-1185">Reference proteome</keyword>
<evidence type="ECO:0000313" key="2">
    <source>
        <dbReference type="EMBL" id="MBN7771820.1"/>
    </source>
</evidence>
<dbReference type="InterPro" id="IPR045965">
    <property type="entry name" value="DUF6385"/>
</dbReference>
<reference evidence="2" key="1">
    <citation type="submission" date="2021-02" db="EMBL/GenBank/DDBJ databases">
        <title>Abyssanaerobacter marinus gen.nov., sp., nov, anaerobic bacterium isolated from the Onnuri vent field of Indian Ocean and suggestion of Mogibacteriaceae fam. nov., and proposal of reclassification of ambiguous this family's genus member.</title>
        <authorList>
            <person name="Kim Y.J."/>
            <person name="Yang J.-A."/>
        </authorList>
    </citation>
    <scope>NUCLEOTIDE SEQUENCE</scope>
    <source>
        <strain evidence="2">DSM 2634</strain>
    </source>
</reference>
<dbReference type="AlphaFoldDB" id="A0A939IFS4"/>
<accession>A0A939IFS4</accession>
<dbReference type="Proteomes" id="UP000664545">
    <property type="component" value="Unassembled WGS sequence"/>
</dbReference>
<protein>
    <recommendedName>
        <fullName evidence="1">DUF6385 domain-containing protein</fullName>
    </recommendedName>
</protein>
<proteinExistence type="predicted"/>
<feature type="domain" description="DUF6385" evidence="1">
    <location>
        <begin position="175"/>
        <end position="255"/>
    </location>
</feature>
<comment type="caution">
    <text evidence="2">The sequence shown here is derived from an EMBL/GenBank/DDBJ whole genome shotgun (WGS) entry which is preliminary data.</text>
</comment>
<dbReference type="RefSeq" id="WP_206580612.1">
    <property type="nucleotide sequence ID" value="NZ_JAFJZZ010000001.1"/>
</dbReference>